<evidence type="ECO:0000256" key="1">
    <source>
        <dbReference type="SAM" id="MobiDB-lite"/>
    </source>
</evidence>
<feature type="transmembrane region" description="Helical" evidence="2">
    <location>
        <begin position="36"/>
        <end position="62"/>
    </location>
</feature>
<keyword evidence="5" id="KW-1185">Reference proteome</keyword>
<accession>A0ABN3VIP4</accession>
<feature type="transmembrane region" description="Helical" evidence="2">
    <location>
        <begin position="245"/>
        <end position="264"/>
    </location>
</feature>
<dbReference type="EMBL" id="BAAAUX010000019">
    <property type="protein sequence ID" value="GAA2805856.1"/>
    <property type="molecule type" value="Genomic_DNA"/>
</dbReference>
<feature type="transmembrane region" description="Helical" evidence="2">
    <location>
        <begin position="197"/>
        <end position="214"/>
    </location>
</feature>
<comment type="caution">
    <text evidence="4">The sequence shown here is derived from an EMBL/GenBank/DDBJ whole genome shotgun (WGS) entry which is preliminary data.</text>
</comment>
<evidence type="ECO:0000313" key="5">
    <source>
        <dbReference type="Proteomes" id="UP001500979"/>
    </source>
</evidence>
<evidence type="ECO:0000313" key="4">
    <source>
        <dbReference type="EMBL" id="GAA2805856.1"/>
    </source>
</evidence>
<evidence type="ECO:0000256" key="2">
    <source>
        <dbReference type="SAM" id="Phobius"/>
    </source>
</evidence>
<proteinExistence type="predicted"/>
<feature type="transmembrane region" description="Helical" evidence="2">
    <location>
        <begin position="284"/>
        <end position="302"/>
    </location>
</feature>
<keyword evidence="2" id="KW-0472">Membrane</keyword>
<organism evidence="4 5">
    <name type="scientific">Saccharopolyspora taberi</name>
    <dbReference type="NCBI Taxonomy" id="60895"/>
    <lineage>
        <taxon>Bacteria</taxon>
        <taxon>Bacillati</taxon>
        <taxon>Actinomycetota</taxon>
        <taxon>Actinomycetes</taxon>
        <taxon>Pseudonocardiales</taxon>
        <taxon>Pseudonocardiaceae</taxon>
        <taxon>Saccharopolyspora</taxon>
    </lineage>
</organism>
<keyword evidence="2" id="KW-1133">Transmembrane helix</keyword>
<feature type="transmembrane region" description="Helical" evidence="2">
    <location>
        <begin position="123"/>
        <end position="147"/>
    </location>
</feature>
<dbReference type="Proteomes" id="UP001500979">
    <property type="component" value="Unassembled WGS sequence"/>
</dbReference>
<dbReference type="InterPro" id="IPR003675">
    <property type="entry name" value="Rce1/LyrA-like_dom"/>
</dbReference>
<feature type="domain" description="CAAX prenyl protease 2/Lysostaphin resistance protein A-like" evidence="3">
    <location>
        <begin position="160"/>
        <end position="256"/>
    </location>
</feature>
<feature type="transmembrane region" description="Helical" evidence="2">
    <location>
        <begin position="220"/>
        <end position="238"/>
    </location>
</feature>
<keyword evidence="2" id="KW-0812">Transmembrane</keyword>
<evidence type="ECO:0000259" key="3">
    <source>
        <dbReference type="Pfam" id="PF02517"/>
    </source>
</evidence>
<protein>
    <recommendedName>
        <fullName evidence="3">CAAX prenyl protease 2/Lysostaphin resistance protein A-like domain-containing protein</fullName>
    </recommendedName>
</protein>
<name>A0ABN3VIP4_9PSEU</name>
<dbReference type="RefSeq" id="WP_344683017.1">
    <property type="nucleotide sequence ID" value="NZ_BAAAUX010000019.1"/>
</dbReference>
<feature type="transmembrane region" description="Helical" evidence="2">
    <location>
        <begin position="159"/>
        <end position="176"/>
    </location>
</feature>
<feature type="region of interest" description="Disordered" evidence="1">
    <location>
        <begin position="308"/>
        <end position="329"/>
    </location>
</feature>
<feature type="transmembrane region" description="Helical" evidence="2">
    <location>
        <begin position="82"/>
        <end position="102"/>
    </location>
</feature>
<reference evidence="4 5" key="1">
    <citation type="journal article" date="2019" name="Int. J. Syst. Evol. Microbiol.">
        <title>The Global Catalogue of Microorganisms (GCM) 10K type strain sequencing project: providing services to taxonomists for standard genome sequencing and annotation.</title>
        <authorList>
            <consortium name="The Broad Institute Genomics Platform"/>
            <consortium name="The Broad Institute Genome Sequencing Center for Infectious Disease"/>
            <person name="Wu L."/>
            <person name="Ma J."/>
        </authorList>
    </citation>
    <scope>NUCLEOTIDE SEQUENCE [LARGE SCALE GENOMIC DNA]</scope>
    <source>
        <strain evidence="4 5">JCM 9383</strain>
    </source>
</reference>
<gene>
    <name evidence="4" type="ORF">GCM10010470_46380</name>
</gene>
<dbReference type="Pfam" id="PF02517">
    <property type="entry name" value="Rce1-like"/>
    <property type="match status" value="1"/>
</dbReference>
<sequence>MIKPNWLLSPGGPKNAASVPAGVEYHRVLAGEKRRIVRGIFAIVLLAAGLVIFPTAIGMAVAQIDVRMGNTPPILGGTDYTPLYHASSMISLGLLMPWSALIQRWLYGVPGASLRSVTSRFRFDLFGKSLLVFGPMWMVVIVLGFVTPGAEAPWSHTDLIAIFIATLLLTPLQTTGEEYGVRGLIFRVVGSWARGPRAGLVAGVLVSSVLFTAAHGSTDPYIIVWYFVLWTSLAIITWRTGGLEIAAMLHAVLNTVSFIVAPYLRADLGAQLQDRSAGVGTPYQLVPTAAVIVITAIVWWCTRKTGPLRTPSAGPPESSTPSTKSARARGAELICRDVPSG</sequence>